<evidence type="ECO:0000313" key="1">
    <source>
        <dbReference type="EMBL" id="TMS56800.1"/>
    </source>
</evidence>
<name>A0ACD3SKU7_9BURK</name>
<evidence type="ECO:0000313" key="2">
    <source>
        <dbReference type="Proteomes" id="UP000004277"/>
    </source>
</evidence>
<comment type="caution">
    <text evidence="1">The sequence shown here is derived from an EMBL/GenBank/DDBJ whole genome shotgun (WGS) entry which is preliminary data.</text>
</comment>
<proteinExistence type="predicted"/>
<dbReference type="EMBL" id="AKCV02000026">
    <property type="protein sequence ID" value="TMS56800.1"/>
    <property type="molecule type" value="Genomic_DNA"/>
</dbReference>
<dbReference type="Proteomes" id="UP000004277">
    <property type="component" value="Unassembled WGS sequence"/>
</dbReference>
<reference evidence="1" key="1">
    <citation type="submission" date="2019-05" db="EMBL/GenBank/DDBJ databases">
        <title>Revised genome assembly of Burkholderiaceae (previously Ralstonia) sp. PBA.</title>
        <authorList>
            <person name="Gan H.M."/>
        </authorList>
    </citation>
    <scope>NUCLEOTIDE SEQUENCE</scope>
    <source>
        <strain evidence="1">PBA</strain>
    </source>
</reference>
<keyword evidence="2" id="KW-1185">Reference proteome</keyword>
<organism evidence="1 2">
    <name type="scientific">Imbroritus primus</name>
    <dbReference type="NCBI Taxonomy" id="3058603"/>
    <lineage>
        <taxon>Bacteria</taxon>
        <taxon>Pseudomonadati</taxon>
        <taxon>Pseudomonadota</taxon>
        <taxon>Betaproteobacteria</taxon>
        <taxon>Burkholderiales</taxon>
        <taxon>Burkholderiaceae</taxon>
        <taxon>Imbroritus</taxon>
    </lineage>
</organism>
<sequence length="627" mass="68682">MNKGLCLTVLTAALFVSACGGGGEDGDVPPNAGPPGGHTPIIPGVPPTSTTVFTPASDDLPTAIQVDYPDQATALRIAANYELTNAPGSGPYLNYSTGQCSDATPGAQAYPSGRVTLKTLNRTRRATGDDCLPEQKITVSSTSAQFTGGNADMRVRGSSTRDAAQKSFRIRTKRDSVTGVRPAMWYGEDTLQLNKHPYDLTRVRNKLAFDLMKQIPHHQSMRTQFVEVVYSDIVNAPADAGPTGSLGLFTHIEKFSEHYVALRGWQVANAQVYKAASFNFNRKSAYACNPDGTANAALEAALEQEVGDGKNCPSIIAMLDALGNTAIPFSDTFDQYFNRNNYLTWLSSVILLGNYDTTTQNFALYQNPANGKFYFLPWDYDAALDYSRQINATGYADWAYGLGNWWDSPLHRRFIMEPGNVELLKAAVAEIYSRHLTKEAVRTLLDTYKPTVQGFATGSPDKDNLPGTAIQWEAEYNRLVDTIEKNYHAFLDSLKRPMPFWFTVVGNPGDPITELRWSWPRAFHPQGHAITYEAEFLPFDPADTTLPAGQTAFDAPGVRTVVRHSTGASPSLLGAQFPAGAHWVRVLAKDLTNNTSTYAFDDVYDTRTRHGVICKVLPLNTNCPGVQ</sequence>
<accession>A0ACD3SKU7</accession>
<protein>
    <submittedName>
        <fullName evidence="1">Spore coat protein CotH</fullName>
    </submittedName>
</protein>
<gene>
    <name evidence="1" type="ORF">MW7_017160</name>
</gene>